<dbReference type="PROSITE" id="PS50096">
    <property type="entry name" value="IQ"/>
    <property type="match status" value="1"/>
</dbReference>
<gene>
    <name evidence="4" type="primary">LOC114240264</name>
</gene>
<dbReference type="GO" id="GO:0005516">
    <property type="term" value="F:calmodulin binding"/>
    <property type="evidence" value="ECO:0007669"/>
    <property type="project" value="TreeGrafter"/>
</dbReference>
<dbReference type="GeneID" id="114240264"/>
<evidence type="ECO:0000256" key="1">
    <source>
        <dbReference type="SAM" id="MobiDB-lite"/>
    </source>
</evidence>
<dbReference type="KEGG" id="bman:114240264"/>
<dbReference type="Gene3D" id="1.20.890.10">
    <property type="entry name" value="cAMP-dependent protein kinase regulatory subunit, dimerization-anchoring domain"/>
    <property type="match status" value="1"/>
</dbReference>
<feature type="compositionally biased region" description="Acidic residues" evidence="1">
    <location>
        <begin position="424"/>
        <end position="437"/>
    </location>
</feature>
<feature type="domain" description="RIIa" evidence="2">
    <location>
        <begin position="18"/>
        <end position="55"/>
    </location>
</feature>
<dbReference type="PANTHER" id="PTHR10699:SF11">
    <property type="entry name" value="IGLOO, ISOFORM A"/>
    <property type="match status" value="1"/>
</dbReference>
<dbReference type="SMART" id="SM00015">
    <property type="entry name" value="IQ"/>
    <property type="match status" value="1"/>
</dbReference>
<reference evidence="4" key="1">
    <citation type="submission" date="2025-08" db="UniProtKB">
        <authorList>
            <consortium name="RefSeq"/>
        </authorList>
    </citation>
    <scope>IDENTIFICATION</scope>
    <source>
        <tissue evidence="4">Silk gland</tissue>
    </source>
</reference>
<dbReference type="InterPro" id="IPR003117">
    <property type="entry name" value="cAMP_dep_PK_reg_su_I/II_a/b"/>
</dbReference>
<accession>A0A6J2JDD1</accession>
<evidence type="ECO:0000313" key="4">
    <source>
        <dbReference type="RefSeq" id="XP_028026529.1"/>
    </source>
</evidence>
<sequence>MNELLQKHGCSNVFALPEGLKELMSDITREVLRTQPPNICDFIAKYLSVLLITREHGILAVKILEDLCDCRPSVSEHLLQLGIEKSDAEVLAQVIKAEVEGFEPMEGKGTLKETEIIKKILKRMPLDEEMTAKVCQVARNAYRDYWYKKTLMEKELKPHPEEPWELAAQHTIELYSKTKPSFEELTRATQKIQAAYRGYHVRRNLLHHLKPKKKTESKVDLPGPPLDIDGSRDIDLGPIINLKVRDDNVKAMFETENENLIVNCDSIKAITHVEDDGLFPGIPSQAIRPRKVFTLQENLIEDPAKSDVKVTETESTDLQHAVDNAQRSISLPTTDAVHHDLPMRKISFAEVPSEVDPAEPKGELEGLNIPEEIIEEDSANRTDTEENIHEIPEEVPDDRTEGDGDSAPTASIPSSAPETPNVTDAEDVDEFTSEEEG</sequence>
<dbReference type="Pfam" id="PF00612">
    <property type="entry name" value="IQ"/>
    <property type="match status" value="1"/>
</dbReference>
<protein>
    <submittedName>
        <fullName evidence="4">Uncharacterized protein LOC114240264</fullName>
    </submittedName>
</protein>
<dbReference type="PANTHER" id="PTHR10699">
    <property type="entry name" value="NEUROMODULIN"/>
    <property type="match status" value="1"/>
</dbReference>
<dbReference type="AlphaFoldDB" id="A0A6J2JDD1"/>
<feature type="compositionally biased region" description="Low complexity" evidence="1">
    <location>
        <begin position="406"/>
        <end position="420"/>
    </location>
</feature>
<name>A0A6J2JDD1_BOMMA</name>
<dbReference type="RefSeq" id="XP_028026529.1">
    <property type="nucleotide sequence ID" value="XM_028170728.1"/>
</dbReference>
<dbReference type="Proteomes" id="UP000504629">
    <property type="component" value="Unplaced"/>
</dbReference>
<dbReference type="Pfam" id="PF02197">
    <property type="entry name" value="RIIa"/>
    <property type="match status" value="1"/>
</dbReference>
<dbReference type="SUPFAM" id="SSF47391">
    <property type="entry name" value="Dimerization-anchoring domain of cAMP-dependent PK regulatory subunit"/>
    <property type="match status" value="1"/>
</dbReference>
<proteinExistence type="predicted"/>
<organism evidence="3 4">
    <name type="scientific">Bombyx mandarina</name>
    <name type="common">Wild silk moth</name>
    <name type="synonym">Wild silkworm</name>
    <dbReference type="NCBI Taxonomy" id="7092"/>
    <lineage>
        <taxon>Eukaryota</taxon>
        <taxon>Metazoa</taxon>
        <taxon>Ecdysozoa</taxon>
        <taxon>Arthropoda</taxon>
        <taxon>Hexapoda</taxon>
        <taxon>Insecta</taxon>
        <taxon>Pterygota</taxon>
        <taxon>Neoptera</taxon>
        <taxon>Endopterygota</taxon>
        <taxon>Lepidoptera</taxon>
        <taxon>Glossata</taxon>
        <taxon>Ditrysia</taxon>
        <taxon>Bombycoidea</taxon>
        <taxon>Bombycidae</taxon>
        <taxon>Bombycinae</taxon>
        <taxon>Bombyx</taxon>
    </lineage>
</organism>
<evidence type="ECO:0000313" key="3">
    <source>
        <dbReference type="Proteomes" id="UP000504629"/>
    </source>
</evidence>
<evidence type="ECO:0000259" key="2">
    <source>
        <dbReference type="SMART" id="SM00394"/>
    </source>
</evidence>
<dbReference type="CDD" id="cd12084">
    <property type="entry name" value="DD_RII_PKA-like"/>
    <property type="match status" value="1"/>
</dbReference>
<dbReference type="CDD" id="cd23767">
    <property type="entry name" value="IQCD"/>
    <property type="match status" value="1"/>
</dbReference>
<feature type="region of interest" description="Disordered" evidence="1">
    <location>
        <begin position="350"/>
        <end position="437"/>
    </location>
</feature>
<keyword evidence="3" id="KW-1185">Reference proteome</keyword>
<dbReference type="OrthoDB" id="26525at2759"/>
<dbReference type="InterPro" id="IPR000048">
    <property type="entry name" value="IQ_motif_EF-hand-BS"/>
</dbReference>
<dbReference type="SMART" id="SM00394">
    <property type="entry name" value="RIIa"/>
    <property type="match status" value="1"/>
</dbReference>
<feature type="compositionally biased region" description="Basic and acidic residues" evidence="1">
    <location>
        <begin position="378"/>
        <end position="402"/>
    </location>
</feature>